<dbReference type="GO" id="GO:0042795">
    <property type="term" value="P:snRNA transcription by RNA polymerase II"/>
    <property type="evidence" value="ECO:0007669"/>
    <property type="project" value="TreeGrafter"/>
</dbReference>
<proteinExistence type="evidence at transcript level"/>
<dbReference type="AlphaFoldDB" id="T2MF20"/>
<dbReference type="InterPro" id="IPR036390">
    <property type="entry name" value="WH_DNA-bd_sf"/>
</dbReference>
<dbReference type="PANTHER" id="PTHR23288:SF17">
    <property type="entry name" value="RNA POLYMERASE II ELONGATION FACTOR ELL"/>
    <property type="match status" value="1"/>
</dbReference>
<protein>
    <submittedName>
        <fullName evidence="9">RNA polymerase II elongation factor ELL</fullName>
    </submittedName>
</protein>
<dbReference type="Gene3D" id="1.10.10.2670">
    <property type="entry name" value="E3 ubiquitin-protein ligase"/>
    <property type="match status" value="1"/>
</dbReference>
<keyword evidence="3" id="KW-0805">Transcription regulation</keyword>
<sequence length="543" mass="61981">MAYTLTEDCTYSLTKKEDEKKRVYFVKLTDSCLKALEEYVTNKVATQRKPTIKFEGQNGAFTIPCRPGSAGKDVCKKFDFVVSKLISVETNPLQGILECIKHTKEEFISYGQLEEKLSVAASDDSYEQTRNRMAQVDQERKDVSTKEIKLDVKKGKKQHKSKPISSEVERRLSDMKKHNSQTVTLKPHNSNQVSPGTNKNSPSLQIKSAVSSKNSPLNNKIVSSSLTKTPTMNHVASKCSSLNVVTPKSSLINETTLSCRERVIHVLAIKPLKKPELMTRLQKEAMSQKDRNNLPMVLKQVSTLLDSELKLIPALYSEVRVDSWPYYTDSERLIVKRNISMQKGNSALSPQMVTSTSKSPEVKVNSLKRALDVNSTLDSKNIKSFGNEEPSSTSSSSPLHNSAKVRKTESLKENKKPSYEEESPPTVASTSETPEHLVNYKPIITYEQRCQYKRDFQAEYPEYIELKKNCDSITTKFIELDRSWRRQEKGSDEYYRLQNEIIDSYNKQQADEKYKEMKKRCEELHMKLSHIKKLVVDYDNGHM</sequence>
<dbReference type="GO" id="GO:0032968">
    <property type="term" value="P:positive regulation of transcription elongation by RNA polymerase II"/>
    <property type="evidence" value="ECO:0007669"/>
    <property type="project" value="TreeGrafter"/>
</dbReference>
<dbReference type="SUPFAM" id="SSF144292">
    <property type="entry name" value="occludin/ELL-like"/>
    <property type="match status" value="1"/>
</dbReference>
<gene>
    <name evidence="9" type="primary">ELL</name>
</gene>
<dbReference type="GO" id="GO:0003746">
    <property type="term" value="F:translation elongation factor activity"/>
    <property type="evidence" value="ECO:0007669"/>
    <property type="project" value="UniProtKB-KW"/>
</dbReference>
<evidence type="ECO:0000313" key="9">
    <source>
        <dbReference type="EMBL" id="CDG70694.1"/>
    </source>
</evidence>
<evidence type="ECO:0000256" key="3">
    <source>
        <dbReference type="ARBA" id="ARBA00023015"/>
    </source>
</evidence>
<dbReference type="EMBL" id="HAAD01004462">
    <property type="protein sequence ID" value="CDG70694.1"/>
    <property type="molecule type" value="mRNA"/>
</dbReference>
<keyword evidence="5" id="KW-0539">Nucleus</keyword>
<dbReference type="InterPro" id="IPR031176">
    <property type="entry name" value="ELL/occludin"/>
</dbReference>
<feature type="region of interest" description="Disordered" evidence="7">
    <location>
        <begin position="380"/>
        <end position="434"/>
    </location>
</feature>
<dbReference type="InterPro" id="IPR019464">
    <property type="entry name" value="ELL_N"/>
</dbReference>
<evidence type="ECO:0000256" key="6">
    <source>
        <dbReference type="PROSITE-ProRule" id="PRU01324"/>
    </source>
</evidence>
<feature type="compositionally biased region" description="Polar residues" evidence="7">
    <location>
        <begin position="345"/>
        <end position="359"/>
    </location>
</feature>
<evidence type="ECO:0000256" key="7">
    <source>
        <dbReference type="SAM" id="MobiDB-lite"/>
    </source>
</evidence>
<dbReference type="Pfam" id="PF07303">
    <property type="entry name" value="Occludin_ELL"/>
    <property type="match status" value="1"/>
</dbReference>
<dbReference type="InterPro" id="IPR010844">
    <property type="entry name" value="Occludin_ELL"/>
</dbReference>
<evidence type="ECO:0000256" key="4">
    <source>
        <dbReference type="ARBA" id="ARBA00023163"/>
    </source>
</evidence>
<name>T2MF20_HYDVU</name>
<evidence type="ECO:0000256" key="1">
    <source>
        <dbReference type="ARBA" id="ARBA00004123"/>
    </source>
</evidence>
<feature type="domain" description="OCEL" evidence="8">
    <location>
        <begin position="434"/>
        <end position="543"/>
    </location>
</feature>
<dbReference type="GO" id="GO:0006368">
    <property type="term" value="P:transcription elongation by RNA polymerase II"/>
    <property type="evidence" value="ECO:0007669"/>
    <property type="project" value="InterPro"/>
</dbReference>
<feature type="compositionally biased region" description="Basic and acidic residues" evidence="7">
    <location>
        <begin position="167"/>
        <end position="177"/>
    </location>
</feature>
<keyword evidence="9" id="KW-0251">Elongation factor</keyword>
<reference evidence="9" key="1">
    <citation type="journal article" date="2013" name="Genome Biol. Evol.">
        <title>Punctuated emergences of genetic and phenotypic innovations in eumetazoan, bilaterian, euteleostome, and hominidae ancestors.</title>
        <authorList>
            <person name="Wenger Y."/>
            <person name="Galliot B."/>
        </authorList>
    </citation>
    <scope>NUCLEOTIDE SEQUENCE</scope>
    <source>
        <tissue evidence="9">Whole animals</tissue>
    </source>
</reference>
<dbReference type="OrthoDB" id="6284217at2759"/>
<dbReference type="InterPro" id="IPR042065">
    <property type="entry name" value="E3_ELL-like"/>
</dbReference>
<dbReference type="OMA" id="QQFQSWH"/>
<comment type="subcellular location">
    <subcellularLocation>
        <location evidence="1">Nucleus</location>
    </subcellularLocation>
</comment>
<dbReference type="PROSITE" id="PS51980">
    <property type="entry name" value="OCEL"/>
    <property type="match status" value="1"/>
</dbReference>
<evidence type="ECO:0000259" key="8">
    <source>
        <dbReference type="PROSITE" id="PS51980"/>
    </source>
</evidence>
<dbReference type="Pfam" id="PF10390">
    <property type="entry name" value="ELL"/>
    <property type="match status" value="1"/>
</dbReference>
<evidence type="ECO:0000256" key="2">
    <source>
        <dbReference type="ARBA" id="ARBA00009171"/>
    </source>
</evidence>
<evidence type="ECO:0000256" key="5">
    <source>
        <dbReference type="ARBA" id="ARBA00023242"/>
    </source>
</evidence>
<dbReference type="GO" id="GO:0000987">
    <property type="term" value="F:cis-regulatory region sequence-specific DNA binding"/>
    <property type="evidence" value="ECO:0007669"/>
    <property type="project" value="TreeGrafter"/>
</dbReference>
<feature type="region of interest" description="Disordered" evidence="7">
    <location>
        <begin position="122"/>
        <end position="204"/>
    </location>
</feature>
<dbReference type="PANTHER" id="PTHR23288">
    <property type="entry name" value="OCCLUDIN AND RNA POLYMERASE II ELONGATION FACTOR ELL"/>
    <property type="match status" value="1"/>
</dbReference>
<keyword evidence="9" id="KW-0648">Protein biosynthesis</keyword>
<keyword evidence="4" id="KW-0804">Transcription</keyword>
<feature type="compositionally biased region" description="Basic and acidic residues" evidence="7">
    <location>
        <begin position="137"/>
        <end position="153"/>
    </location>
</feature>
<feature type="compositionally biased region" description="Basic and acidic residues" evidence="7">
    <location>
        <begin position="406"/>
        <end position="419"/>
    </location>
</feature>
<dbReference type="SUPFAM" id="SSF46785">
    <property type="entry name" value="Winged helix' DNA-binding domain"/>
    <property type="match status" value="1"/>
</dbReference>
<feature type="region of interest" description="Disordered" evidence="7">
    <location>
        <begin position="345"/>
        <end position="367"/>
    </location>
</feature>
<accession>T2MF20</accession>
<dbReference type="GO" id="GO:0008023">
    <property type="term" value="C:transcription elongation factor complex"/>
    <property type="evidence" value="ECO:0007669"/>
    <property type="project" value="InterPro"/>
</dbReference>
<organism evidence="9">
    <name type="scientific">Hydra vulgaris</name>
    <name type="common">Hydra</name>
    <name type="synonym">Hydra attenuata</name>
    <dbReference type="NCBI Taxonomy" id="6087"/>
    <lineage>
        <taxon>Eukaryota</taxon>
        <taxon>Metazoa</taxon>
        <taxon>Cnidaria</taxon>
        <taxon>Hydrozoa</taxon>
        <taxon>Hydroidolina</taxon>
        <taxon>Anthoathecata</taxon>
        <taxon>Aplanulata</taxon>
        <taxon>Hydridae</taxon>
        <taxon>Hydra</taxon>
    </lineage>
</organism>
<dbReference type="Gene3D" id="6.10.140.340">
    <property type="match status" value="1"/>
</dbReference>
<comment type="similarity">
    <text evidence="2 6">Belongs to the ELL/occludin family.</text>
</comment>
<feature type="compositionally biased region" description="Polar residues" evidence="7">
    <location>
        <begin position="180"/>
        <end position="204"/>
    </location>
</feature>